<dbReference type="Proteomes" id="UP001060336">
    <property type="component" value="Chromosome"/>
</dbReference>
<dbReference type="KEGG" id="naci:NUH88_09170"/>
<gene>
    <name evidence="2" type="ORF">NUH88_09170</name>
</gene>
<proteinExistence type="predicted"/>
<dbReference type="GO" id="GO:0016887">
    <property type="term" value="F:ATP hydrolysis activity"/>
    <property type="evidence" value="ECO:0007669"/>
    <property type="project" value="InterPro"/>
</dbReference>
<dbReference type="PANTHER" id="PTHR42759:SF1">
    <property type="entry name" value="MAGNESIUM-CHELATASE SUBUNIT CHLD"/>
    <property type="match status" value="1"/>
</dbReference>
<evidence type="ECO:0000313" key="3">
    <source>
        <dbReference type="Proteomes" id="UP001060336"/>
    </source>
</evidence>
<sequence>MRDYRELQAELAQTGYIAEDSLVMALTLATEIHRPLLLEGEAGVGKTDIARALAKLLGTRLIRLQCYEGLDANATLYEWNYQRQLLAIRAREASEGADSAESLEKHIFSEDYLLRRPLLEAISQLEPPVLLIDEIDRADEEFEAFLLELLADYQVTVPELGTMEAVSIPHVVLTSNGTRALSDALRRRCLYSWVDYPDAEKERAILAARMPEIDGELARRIVGFVQQLRREDLEKVPGIAETLDWATALVGLKVEKLEDNLDLLQASLICLLKTEADQRAIVPEVTQRLLGKVA</sequence>
<dbReference type="EMBL" id="CP102480">
    <property type="protein sequence ID" value="UUX51856.1"/>
    <property type="molecule type" value="Genomic_DNA"/>
</dbReference>
<dbReference type="AlphaFoldDB" id="A0A9J7AX48"/>
<dbReference type="GO" id="GO:0005524">
    <property type="term" value="F:ATP binding"/>
    <property type="evidence" value="ECO:0007669"/>
    <property type="project" value="InterPro"/>
</dbReference>
<dbReference type="RefSeq" id="WP_257771585.1">
    <property type="nucleotide sequence ID" value="NZ_CP102480.1"/>
</dbReference>
<organism evidence="2 3">
    <name type="scientific">Nisaea acidiphila</name>
    <dbReference type="NCBI Taxonomy" id="1862145"/>
    <lineage>
        <taxon>Bacteria</taxon>
        <taxon>Pseudomonadati</taxon>
        <taxon>Pseudomonadota</taxon>
        <taxon>Alphaproteobacteria</taxon>
        <taxon>Rhodospirillales</taxon>
        <taxon>Thalassobaculaceae</taxon>
        <taxon>Nisaea</taxon>
    </lineage>
</organism>
<dbReference type="InterPro" id="IPR003593">
    <property type="entry name" value="AAA+_ATPase"/>
</dbReference>
<dbReference type="InterPro" id="IPR011704">
    <property type="entry name" value="ATPase_dyneun-rel_AAA"/>
</dbReference>
<dbReference type="SUPFAM" id="SSF52540">
    <property type="entry name" value="P-loop containing nucleoside triphosphate hydrolases"/>
    <property type="match status" value="1"/>
</dbReference>
<dbReference type="InterPro" id="IPR050764">
    <property type="entry name" value="CbbQ/NirQ/NorQ/GpvN"/>
</dbReference>
<accession>A0A9J7AX48</accession>
<dbReference type="CDD" id="cd00009">
    <property type="entry name" value="AAA"/>
    <property type="match status" value="1"/>
</dbReference>
<reference evidence="2" key="1">
    <citation type="submission" date="2022-08" db="EMBL/GenBank/DDBJ databases">
        <title>Nisaea acidiphila sp. nov., isolated from a marine algal debris and emended description of the genus Nisaea Urios et al. 2008.</title>
        <authorList>
            <person name="Kwon K."/>
        </authorList>
    </citation>
    <scope>NUCLEOTIDE SEQUENCE</scope>
    <source>
        <strain evidence="2">MEBiC11861</strain>
    </source>
</reference>
<keyword evidence="3" id="KW-1185">Reference proteome</keyword>
<dbReference type="Pfam" id="PF07728">
    <property type="entry name" value="AAA_5"/>
    <property type="match status" value="1"/>
</dbReference>
<evidence type="ECO:0000313" key="2">
    <source>
        <dbReference type="EMBL" id="UUX51856.1"/>
    </source>
</evidence>
<name>A0A9J7AX48_9PROT</name>
<protein>
    <submittedName>
        <fullName evidence="2">MoxR family ATPase</fullName>
    </submittedName>
</protein>
<feature type="domain" description="AAA+ ATPase" evidence="1">
    <location>
        <begin position="32"/>
        <end position="195"/>
    </location>
</feature>
<evidence type="ECO:0000259" key="1">
    <source>
        <dbReference type="SMART" id="SM00382"/>
    </source>
</evidence>
<dbReference type="Gene3D" id="3.40.50.300">
    <property type="entry name" value="P-loop containing nucleotide triphosphate hydrolases"/>
    <property type="match status" value="1"/>
</dbReference>
<dbReference type="InterPro" id="IPR027417">
    <property type="entry name" value="P-loop_NTPase"/>
</dbReference>
<dbReference type="PANTHER" id="PTHR42759">
    <property type="entry name" value="MOXR FAMILY PROTEIN"/>
    <property type="match status" value="1"/>
</dbReference>
<dbReference type="SMART" id="SM00382">
    <property type="entry name" value="AAA"/>
    <property type="match status" value="1"/>
</dbReference>